<sequence length="56" mass="5661">MSTAASNSSSRRWVVLLKAGALGAASIVVWLLHLVALFVKGSSRSRGSSGSDGSDG</sequence>
<keyword evidence="3" id="KW-1185">Reference proteome</keyword>
<evidence type="ECO:0000313" key="3">
    <source>
        <dbReference type="Proteomes" id="UP000472335"/>
    </source>
</evidence>
<keyword evidence="1" id="KW-1133">Transmembrane helix</keyword>
<keyword evidence="1" id="KW-0812">Transmembrane</keyword>
<comment type="caution">
    <text evidence="2">The sequence shown here is derived from an EMBL/GenBank/DDBJ whole genome shotgun (WGS) entry which is preliminary data.</text>
</comment>
<dbReference type="Proteomes" id="UP000472335">
    <property type="component" value="Unassembled WGS sequence"/>
</dbReference>
<feature type="transmembrane region" description="Helical" evidence="1">
    <location>
        <begin position="20"/>
        <end position="39"/>
    </location>
</feature>
<dbReference type="AlphaFoldDB" id="A0A6G4VAF7"/>
<keyword evidence="1" id="KW-0472">Membrane</keyword>
<proteinExistence type="predicted"/>
<gene>
    <name evidence="2" type="ORF">G5C60_25160</name>
</gene>
<evidence type="ECO:0000256" key="1">
    <source>
        <dbReference type="SAM" id="Phobius"/>
    </source>
</evidence>
<dbReference type="RefSeq" id="WP_165263117.1">
    <property type="nucleotide sequence ID" value="NZ_JAAKZY010000084.1"/>
</dbReference>
<protein>
    <submittedName>
        <fullName evidence="2">Uncharacterized protein</fullName>
    </submittedName>
</protein>
<accession>A0A6G4VAF7</accession>
<reference evidence="2 3" key="1">
    <citation type="submission" date="2020-02" db="EMBL/GenBank/DDBJ databases">
        <title>Whole-genome analyses of novel actinobacteria.</title>
        <authorList>
            <person name="Sahin N."/>
            <person name="Gencbay T."/>
        </authorList>
    </citation>
    <scope>NUCLEOTIDE SEQUENCE [LARGE SCALE GENOMIC DNA]</scope>
    <source>
        <strain evidence="2 3">HC44</strain>
    </source>
</reference>
<organism evidence="2 3">
    <name type="scientific">Streptomyces scabichelini</name>
    <dbReference type="NCBI Taxonomy" id="2711217"/>
    <lineage>
        <taxon>Bacteria</taxon>
        <taxon>Bacillati</taxon>
        <taxon>Actinomycetota</taxon>
        <taxon>Actinomycetes</taxon>
        <taxon>Kitasatosporales</taxon>
        <taxon>Streptomycetaceae</taxon>
        <taxon>Streptomyces</taxon>
    </lineage>
</organism>
<evidence type="ECO:0000313" key="2">
    <source>
        <dbReference type="EMBL" id="NGO10793.1"/>
    </source>
</evidence>
<dbReference type="EMBL" id="JAAKZY010000084">
    <property type="protein sequence ID" value="NGO10793.1"/>
    <property type="molecule type" value="Genomic_DNA"/>
</dbReference>
<name>A0A6G4VAF7_9ACTN</name>